<accession>A0A7Z0QQ49</accession>
<reference evidence="5 6" key="1">
    <citation type="submission" date="2020-07" db="EMBL/GenBank/DDBJ databases">
        <title>isolation of Luteimonas sp. SJ-16.</title>
        <authorList>
            <person name="Huang X.-X."/>
            <person name="Xu L."/>
            <person name="Sun J.-Q."/>
        </authorList>
    </citation>
    <scope>NUCLEOTIDE SEQUENCE [LARGE SCALE GENOMIC DNA]</scope>
    <source>
        <strain evidence="5 6">SJ-16</strain>
    </source>
</reference>
<organism evidence="5 6">
    <name type="scientific">Luteimonas deserti</name>
    <dbReference type="NCBI Taxonomy" id="2752306"/>
    <lineage>
        <taxon>Bacteria</taxon>
        <taxon>Pseudomonadati</taxon>
        <taxon>Pseudomonadota</taxon>
        <taxon>Gammaproteobacteria</taxon>
        <taxon>Lysobacterales</taxon>
        <taxon>Lysobacteraceae</taxon>
        <taxon>Luteimonas</taxon>
    </lineage>
</organism>
<dbReference type="EMBL" id="JACCJZ010000015">
    <property type="protein sequence ID" value="NYZ62771.1"/>
    <property type="molecule type" value="Genomic_DNA"/>
</dbReference>
<dbReference type="InterPro" id="IPR014756">
    <property type="entry name" value="Ig_E-set"/>
</dbReference>
<dbReference type="Proteomes" id="UP000589896">
    <property type="component" value="Unassembled WGS sequence"/>
</dbReference>
<dbReference type="InterPro" id="IPR014755">
    <property type="entry name" value="Cu-Rt/internalin_Ig-like"/>
</dbReference>
<proteinExistence type="predicted"/>
<gene>
    <name evidence="5" type="ORF">H0E82_08340</name>
</gene>
<keyword evidence="6" id="KW-1185">Reference proteome</keyword>
<feature type="domain" description="CopC" evidence="4">
    <location>
        <begin position="31"/>
        <end position="128"/>
    </location>
</feature>
<dbReference type="SUPFAM" id="SSF81296">
    <property type="entry name" value="E set domains"/>
    <property type="match status" value="1"/>
</dbReference>
<dbReference type="AlphaFoldDB" id="A0A7Z0QQ49"/>
<feature type="chain" id="PRO_5030696358" evidence="3">
    <location>
        <begin position="31"/>
        <end position="130"/>
    </location>
</feature>
<evidence type="ECO:0000313" key="6">
    <source>
        <dbReference type="Proteomes" id="UP000589896"/>
    </source>
</evidence>
<evidence type="ECO:0000313" key="5">
    <source>
        <dbReference type="EMBL" id="NYZ62771.1"/>
    </source>
</evidence>
<evidence type="ECO:0000256" key="2">
    <source>
        <dbReference type="ARBA" id="ARBA00023008"/>
    </source>
</evidence>
<keyword evidence="2" id="KW-0186">Copper</keyword>
<dbReference type="Pfam" id="PF04234">
    <property type="entry name" value="CopC"/>
    <property type="match status" value="1"/>
</dbReference>
<keyword evidence="1 3" id="KW-0732">Signal</keyword>
<sequence>MSTMFVLSSRLLLRGLLLAAVLLASSGAAAHVNLVGSTPAADAHVPALPRIELVFDGALQPGSARVTLSRLGAGGEAMPVGGLAITMDRARTRVWATPEQSPAQGHYRVEWHVIGTDGHPRSGSFGFMMH</sequence>
<evidence type="ECO:0000256" key="3">
    <source>
        <dbReference type="SAM" id="SignalP"/>
    </source>
</evidence>
<evidence type="ECO:0000256" key="1">
    <source>
        <dbReference type="ARBA" id="ARBA00022729"/>
    </source>
</evidence>
<protein>
    <submittedName>
        <fullName evidence="5">Copper resistance protein CopC</fullName>
    </submittedName>
</protein>
<dbReference type="GO" id="GO:0042597">
    <property type="term" value="C:periplasmic space"/>
    <property type="evidence" value="ECO:0007669"/>
    <property type="project" value="InterPro"/>
</dbReference>
<feature type="signal peptide" evidence="3">
    <location>
        <begin position="1"/>
        <end position="30"/>
    </location>
</feature>
<dbReference type="GO" id="GO:0046688">
    <property type="term" value="P:response to copper ion"/>
    <property type="evidence" value="ECO:0007669"/>
    <property type="project" value="InterPro"/>
</dbReference>
<dbReference type="GO" id="GO:0005507">
    <property type="term" value="F:copper ion binding"/>
    <property type="evidence" value="ECO:0007669"/>
    <property type="project" value="InterPro"/>
</dbReference>
<dbReference type="Gene3D" id="2.60.40.1220">
    <property type="match status" value="1"/>
</dbReference>
<comment type="caution">
    <text evidence="5">The sequence shown here is derived from an EMBL/GenBank/DDBJ whole genome shotgun (WGS) entry which is preliminary data.</text>
</comment>
<name>A0A7Z0QQ49_9GAMM</name>
<dbReference type="RefSeq" id="WP_180544998.1">
    <property type="nucleotide sequence ID" value="NZ_JACCJZ010000015.1"/>
</dbReference>
<evidence type="ECO:0000259" key="4">
    <source>
        <dbReference type="Pfam" id="PF04234"/>
    </source>
</evidence>
<dbReference type="InterPro" id="IPR007348">
    <property type="entry name" value="CopC_dom"/>
</dbReference>